<dbReference type="InterPro" id="IPR009003">
    <property type="entry name" value="Peptidase_S1_PA"/>
</dbReference>
<dbReference type="PROSITE" id="PS00134">
    <property type="entry name" value="TRYPSIN_HIS"/>
    <property type="match status" value="1"/>
</dbReference>
<evidence type="ECO:0000256" key="8">
    <source>
        <dbReference type="SAM" id="SignalP"/>
    </source>
</evidence>
<dbReference type="PROSITE" id="PS50240">
    <property type="entry name" value="TRYPSIN_DOM"/>
    <property type="match status" value="1"/>
</dbReference>
<feature type="signal peptide" evidence="8">
    <location>
        <begin position="1"/>
        <end position="21"/>
    </location>
</feature>
<proteinExistence type="inferred from homology"/>
<dbReference type="Gene3D" id="2.40.10.10">
    <property type="entry name" value="Trypsin-like serine proteases"/>
    <property type="match status" value="1"/>
</dbReference>
<keyword evidence="7" id="KW-1015">Disulfide bond</keyword>
<dbReference type="SUPFAM" id="SSF50494">
    <property type="entry name" value="Trypsin-like serine proteases"/>
    <property type="match status" value="1"/>
</dbReference>
<dbReference type="SMR" id="B4PR69"/>
<evidence type="ECO:0000313" key="10">
    <source>
        <dbReference type="EMBL" id="EDW98433.2"/>
    </source>
</evidence>
<gene>
    <name evidence="10" type="primary">Dyak\GE10519</name>
    <name evidence="10" type="synonym">dyak_GLEANR_10437</name>
    <name evidence="10" type="synonym">GE10519</name>
    <name evidence="10" type="ORF">Dyak_GE10519</name>
</gene>
<evidence type="ECO:0000256" key="1">
    <source>
        <dbReference type="ARBA" id="ARBA00007664"/>
    </source>
</evidence>
<dbReference type="HOGENOM" id="CLU_875156_0_0_1"/>
<sequence>MESGWALVWLLCILISVRTEARHKGHRHARIQPRIYNGKLTKVESLGGVGIQLFNKKSLVCTATLLTSRHILTAAHCFEDAKQSDFHVIGGMSDEFRRHDTHIKKNKLIKVRIHPKFAKEKFIADIAVAKIKYPLQNKNVGYAQICQTVLRPKDKLIAAGWGFQGGIWDELKRKALRSMTVGFVSKGACEKQLGRKMPPNVICAGAYNNQTLCFGDSGGPLLLGRQVCGVNTWTFRCGNNEKPDVYMGVRYYAPFINRTIQEMGY</sequence>
<evidence type="ECO:0000313" key="11">
    <source>
        <dbReference type="Proteomes" id="UP000002282"/>
    </source>
</evidence>
<dbReference type="InterPro" id="IPR018114">
    <property type="entry name" value="TRYPSIN_HIS"/>
</dbReference>
<comment type="similarity">
    <text evidence="1">Belongs to the peptidase S1 family.</text>
</comment>
<evidence type="ECO:0000256" key="6">
    <source>
        <dbReference type="ARBA" id="ARBA00023145"/>
    </source>
</evidence>
<dbReference type="PANTHER" id="PTHR24276">
    <property type="entry name" value="POLYSERASE-RELATED"/>
    <property type="match status" value="1"/>
</dbReference>
<protein>
    <recommendedName>
        <fullName evidence="9">Peptidase S1 domain-containing protein</fullName>
    </recommendedName>
</protein>
<feature type="domain" description="Peptidase S1" evidence="9">
    <location>
        <begin position="35"/>
        <end position="261"/>
    </location>
</feature>
<dbReference type="PRINTS" id="PR00722">
    <property type="entry name" value="CHYMOTRYPSIN"/>
</dbReference>
<dbReference type="GO" id="GO:0006508">
    <property type="term" value="P:proteolysis"/>
    <property type="evidence" value="ECO:0007669"/>
    <property type="project" value="UniProtKB-KW"/>
</dbReference>
<dbReference type="PANTHER" id="PTHR24276:SF94">
    <property type="entry name" value="AT20289P-RELATED"/>
    <property type="match status" value="1"/>
</dbReference>
<dbReference type="eggNOG" id="KOG3627">
    <property type="taxonomic scope" value="Eukaryota"/>
</dbReference>
<organism evidence="10 11">
    <name type="scientific">Drosophila yakuba</name>
    <name type="common">Fruit fly</name>
    <dbReference type="NCBI Taxonomy" id="7245"/>
    <lineage>
        <taxon>Eukaryota</taxon>
        <taxon>Metazoa</taxon>
        <taxon>Ecdysozoa</taxon>
        <taxon>Arthropoda</taxon>
        <taxon>Hexapoda</taxon>
        <taxon>Insecta</taxon>
        <taxon>Pterygota</taxon>
        <taxon>Neoptera</taxon>
        <taxon>Endopterygota</taxon>
        <taxon>Diptera</taxon>
        <taxon>Brachycera</taxon>
        <taxon>Muscomorpha</taxon>
        <taxon>Ephydroidea</taxon>
        <taxon>Drosophilidae</taxon>
        <taxon>Drosophila</taxon>
        <taxon>Sophophora</taxon>
    </lineage>
</organism>
<dbReference type="KEGG" id="dya:Dyak_GE10519"/>
<evidence type="ECO:0000256" key="5">
    <source>
        <dbReference type="ARBA" id="ARBA00022825"/>
    </source>
</evidence>
<name>B4PR69_DROYA</name>
<dbReference type="AlphaFoldDB" id="B4PR69"/>
<dbReference type="OrthoDB" id="546450at2759"/>
<evidence type="ECO:0000256" key="4">
    <source>
        <dbReference type="ARBA" id="ARBA00022801"/>
    </source>
</evidence>
<keyword evidence="11" id="KW-1185">Reference proteome</keyword>
<evidence type="ECO:0000256" key="2">
    <source>
        <dbReference type="ARBA" id="ARBA00022670"/>
    </source>
</evidence>
<feature type="chain" id="PRO_5006459125" description="Peptidase S1 domain-containing protein" evidence="8">
    <location>
        <begin position="22"/>
        <end position="265"/>
    </location>
</feature>
<dbReference type="InterPro" id="IPR001254">
    <property type="entry name" value="Trypsin_dom"/>
</dbReference>
<dbReference type="SMART" id="SM00020">
    <property type="entry name" value="Tryp_SPc"/>
    <property type="match status" value="1"/>
</dbReference>
<keyword evidence="2" id="KW-0645">Protease</keyword>
<accession>B4PR69</accession>
<dbReference type="Proteomes" id="UP000002282">
    <property type="component" value="Chromosome 3R"/>
</dbReference>
<keyword evidence="4" id="KW-0378">Hydrolase</keyword>
<reference evidence="10 11" key="1">
    <citation type="journal article" date="2007" name="Nature">
        <title>Evolution of genes and genomes on the Drosophila phylogeny.</title>
        <authorList>
            <consortium name="Drosophila 12 Genomes Consortium"/>
            <person name="Clark A.G."/>
            <person name="Eisen M.B."/>
            <person name="Smith D.R."/>
            <person name="Bergman C.M."/>
            <person name="Oliver B."/>
            <person name="Markow T.A."/>
            <person name="Kaufman T.C."/>
            <person name="Kellis M."/>
            <person name="Gelbart W."/>
            <person name="Iyer V.N."/>
            <person name="Pollard D.A."/>
            <person name="Sackton T.B."/>
            <person name="Larracuente A.M."/>
            <person name="Singh N.D."/>
            <person name="Abad J.P."/>
            <person name="Abt D.N."/>
            <person name="Adryan B."/>
            <person name="Aguade M."/>
            <person name="Akashi H."/>
            <person name="Anderson W.W."/>
            <person name="Aquadro C.F."/>
            <person name="Ardell D.H."/>
            <person name="Arguello R."/>
            <person name="Artieri C.G."/>
            <person name="Barbash D.A."/>
            <person name="Barker D."/>
            <person name="Barsanti P."/>
            <person name="Batterham P."/>
            <person name="Batzoglou S."/>
            <person name="Begun D."/>
            <person name="Bhutkar A."/>
            <person name="Blanco E."/>
            <person name="Bosak S.A."/>
            <person name="Bradley R.K."/>
            <person name="Brand A.D."/>
            <person name="Brent M.R."/>
            <person name="Brooks A.N."/>
            <person name="Brown R.H."/>
            <person name="Butlin R.K."/>
            <person name="Caggese C."/>
            <person name="Calvi B.R."/>
            <person name="Bernardo de Carvalho A."/>
            <person name="Caspi A."/>
            <person name="Castrezana S."/>
            <person name="Celniker S.E."/>
            <person name="Chang J.L."/>
            <person name="Chapple C."/>
            <person name="Chatterji S."/>
            <person name="Chinwalla A."/>
            <person name="Civetta A."/>
            <person name="Clifton S.W."/>
            <person name="Comeron J.M."/>
            <person name="Costello J.C."/>
            <person name="Coyne J.A."/>
            <person name="Daub J."/>
            <person name="David R.G."/>
            <person name="Delcher A.L."/>
            <person name="Delehaunty K."/>
            <person name="Do C.B."/>
            <person name="Ebling H."/>
            <person name="Edwards K."/>
            <person name="Eickbush T."/>
            <person name="Evans J.D."/>
            <person name="Filipski A."/>
            <person name="Findeiss S."/>
            <person name="Freyhult E."/>
            <person name="Fulton L."/>
            <person name="Fulton R."/>
            <person name="Garcia A.C."/>
            <person name="Gardiner A."/>
            <person name="Garfield D.A."/>
            <person name="Garvin B.E."/>
            <person name="Gibson G."/>
            <person name="Gilbert D."/>
            <person name="Gnerre S."/>
            <person name="Godfrey J."/>
            <person name="Good R."/>
            <person name="Gotea V."/>
            <person name="Gravely B."/>
            <person name="Greenberg A.J."/>
            <person name="Griffiths-Jones S."/>
            <person name="Gross S."/>
            <person name="Guigo R."/>
            <person name="Gustafson E.A."/>
            <person name="Haerty W."/>
            <person name="Hahn M.W."/>
            <person name="Halligan D.L."/>
            <person name="Halpern A.L."/>
            <person name="Halter G.M."/>
            <person name="Han M.V."/>
            <person name="Heger A."/>
            <person name="Hillier L."/>
            <person name="Hinrichs A.S."/>
            <person name="Holmes I."/>
            <person name="Hoskins R.A."/>
            <person name="Hubisz M.J."/>
            <person name="Hultmark D."/>
            <person name="Huntley M.A."/>
            <person name="Jaffe D.B."/>
            <person name="Jagadeeshan S."/>
            <person name="Jeck W.R."/>
            <person name="Johnson J."/>
            <person name="Jones C.D."/>
            <person name="Jordan W.C."/>
            <person name="Karpen G.H."/>
            <person name="Kataoka E."/>
            <person name="Keightley P.D."/>
            <person name="Kheradpour P."/>
            <person name="Kirkness E.F."/>
            <person name="Koerich L.B."/>
            <person name="Kristiansen K."/>
            <person name="Kudrna D."/>
            <person name="Kulathinal R.J."/>
            <person name="Kumar S."/>
            <person name="Kwok R."/>
            <person name="Lander E."/>
            <person name="Langley C.H."/>
            <person name="Lapoint R."/>
            <person name="Lazzaro B.P."/>
            <person name="Lee S.J."/>
            <person name="Levesque L."/>
            <person name="Li R."/>
            <person name="Lin C.F."/>
            <person name="Lin M.F."/>
            <person name="Lindblad-Toh K."/>
            <person name="Llopart A."/>
            <person name="Long M."/>
            <person name="Low L."/>
            <person name="Lozovsky E."/>
            <person name="Lu J."/>
            <person name="Luo M."/>
            <person name="Machado C.A."/>
            <person name="Makalowski W."/>
            <person name="Marzo M."/>
            <person name="Matsuda M."/>
            <person name="Matzkin L."/>
            <person name="McAllister B."/>
            <person name="McBride C.S."/>
            <person name="McKernan B."/>
            <person name="McKernan K."/>
            <person name="Mendez-Lago M."/>
            <person name="Minx P."/>
            <person name="Mollenhauer M.U."/>
            <person name="Montooth K."/>
            <person name="Mount S.M."/>
            <person name="Mu X."/>
            <person name="Myers E."/>
            <person name="Negre B."/>
            <person name="Newfeld S."/>
            <person name="Nielsen R."/>
            <person name="Noor M.A."/>
            <person name="O'Grady P."/>
            <person name="Pachter L."/>
            <person name="Papaceit M."/>
            <person name="Parisi M.J."/>
            <person name="Parisi M."/>
            <person name="Parts L."/>
            <person name="Pedersen J.S."/>
            <person name="Pesole G."/>
            <person name="Phillippy A.M."/>
            <person name="Ponting C.P."/>
            <person name="Pop M."/>
            <person name="Porcelli D."/>
            <person name="Powell J.R."/>
            <person name="Prohaska S."/>
            <person name="Pruitt K."/>
            <person name="Puig M."/>
            <person name="Quesneville H."/>
            <person name="Ram K.R."/>
            <person name="Rand D."/>
            <person name="Rasmussen M.D."/>
            <person name="Reed L.K."/>
            <person name="Reenan R."/>
            <person name="Reily A."/>
            <person name="Remington K.A."/>
            <person name="Rieger T.T."/>
            <person name="Ritchie M.G."/>
            <person name="Robin C."/>
            <person name="Rogers Y.H."/>
            <person name="Rohde C."/>
            <person name="Rozas J."/>
            <person name="Rubenfield M.J."/>
            <person name="Ruiz A."/>
            <person name="Russo S."/>
            <person name="Salzberg S.L."/>
            <person name="Sanchez-Gracia A."/>
            <person name="Saranga D.J."/>
            <person name="Sato H."/>
            <person name="Schaeffer S.W."/>
            <person name="Schatz M.C."/>
            <person name="Schlenke T."/>
            <person name="Schwartz R."/>
            <person name="Segarra C."/>
            <person name="Singh R.S."/>
            <person name="Sirot L."/>
            <person name="Sirota M."/>
            <person name="Sisneros N.B."/>
            <person name="Smith C.D."/>
            <person name="Smith T.F."/>
            <person name="Spieth J."/>
            <person name="Stage D.E."/>
            <person name="Stark A."/>
            <person name="Stephan W."/>
            <person name="Strausberg R.L."/>
            <person name="Strempel S."/>
            <person name="Sturgill D."/>
            <person name="Sutton G."/>
            <person name="Sutton G.G."/>
            <person name="Tao W."/>
            <person name="Teichmann S."/>
            <person name="Tobari Y.N."/>
            <person name="Tomimura Y."/>
            <person name="Tsolas J.M."/>
            <person name="Valente V.L."/>
            <person name="Venter E."/>
            <person name="Venter J.C."/>
            <person name="Vicario S."/>
            <person name="Vieira F.G."/>
            <person name="Vilella A.J."/>
            <person name="Villasante A."/>
            <person name="Walenz B."/>
            <person name="Wang J."/>
            <person name="Wasserman M."/>
            <person name="Watts T."/>
            <person name="Wilson D."/>
            <person name="Wilson R.K."/>
            <person name="Wing R.A."/>
            <person name="Wolfner M.F."/>
            <person name="Wong A."/>
            <person name="Wong G.K."/>
            <person name="Wu C.I."/>
            <person name="Wu G."/>
            <person name="Yamamoto D."/>
            <person name="Yang H.P."/>
            <person name="Yang S.P."/>
            <person name="Yorke J.A."/>
            <person name="Yoshida K."/>
            <person name="Zdobnov E."/>
            <person name="Zhang P."/>
            <person name="Zhang Y."/>
            <person name="Zimin A.V."/>
            <person name="Baldwin J."/>
            <person name="Abdouelleil A."/>
            <person name="Abdulkadir J."/>
            <person name="Abebe A."/>
            <person name="Abera B."/>
            <person name="Abreu J."/>
            <person name="Acer S.C."/>
            <person name="Aftuck L."/>
            <person name="Alexander A."/>
            <person name="An P."/>
            <person name="Anderson E."/>
            <person name="Anderson S."/>
            <person name="Arachi H."/>
            <person name="Azer M."/>
            <person name="Bachantsang P."/>
            <person name="Barry A."/>
            <person name="Bayul T."/>
            <person name="Berlin A."/>
            <person name="Bessette D."/>
            <person name="Bloom T."/>
            <person name="Blye J."/>
            <person name="Boguslavskiy L."/>
            <person name="Bonnet C."/>
            <person name="Boukhgalter B."/>
            <person name="Bourzgui I."/>
            <person name="Brown A."/>
            <person name="Cahill P."/>
            <person name="Channer S."/>
            <person name="Cheshatsang Y."/>
            <person name="Chuda L."/>
            <person name="Citroen M."/>
            <person name="Collymore A."/>
            <person name="Cooke P."/>
            <person name="Costello M."/>
            <person name="D'Aco K."/>
            <person name="Daza R."/>
            <person name="De Haan G."/>
            <person name="DeGray S."/>
            <person name="DeMaso C."/>
            <person name="Dhargay N."/>
            <person name="Dooley K."/>
            <person name="Dooley E."/>
            <person name="Doricent M."/>
            <person name="Dorje P."/>
            <person name="Dorjee K."/>
            <person name="Dupes A."/>
            <person name="Elong R."/>
            <person name="Falk J."/>
            <person name="Farina A."/>
            <person name="Faro S."/>
            <person name="Ferguson D."/>
            <person name="Fisher S."/>
            <person name="Foley C.D."/>
            <person name="Franke A."/>
            <person name="Friedrich D."/>
            <person name="Gadbois L."/>
            <person name="Gearin G."/>
            <person name="Gearin C.R."/>
            <person name="Giannoukos G."/>
            <person name="Goode T."/>
            <person name="Graham J."/>
            <person name="Grandbois E."/>
            <person name="Grewal S."/>
            <person name="Gyaltsen K."/>
            <person name="Hafez N."/>
            <person name="Hagos B."/>
            <person name="Hall J."/>
            <person name="Henson C."/>
            <person name="Hollinger A."/>
            <person name="Honan T."/>
            <person name="Huard M.D."/>
            <person name="Hughes L."/>
            <person name="Hurhula B."/>
            <person name="Husby M.E."/>
            <person name="Kamat A."/>
            <person name="Kanga B."/>
            <person name="Kashin S."/>
            <person name="Khazanovich D."/>
            <person name="Kisner P."/>
            <person name="Lance K."/>
            <person name="Lara M."/>
            <person name="Lee W."/>
            <person name="Lennon N."/>
            <person name="Letendre F."/>
            <person name="LeVine R."/>
            <person name="Lipovsky A."/>
            <person name="Liu X."/>
            <person name="Liu J."/>
            <person name="Liu S."/>
            <person name="Lokyitsang T."/>
            <person name="Lokyitsang Y."/>
            <person name="Lubonja R."/>
            <person name="Lui A."/>
            <person name="MacDonald P."/>
            <person name="Magnisalis V."/>
            <person name="Maru K."/>
            <person name="Matthews C."/>
            <person name="McCusker W."/>
            <person name="McDonough S."/>
            <person name="Mehta T."/>
            <person name="Meldrim J."/>
            <person name="Meneus L."/>
            <person name="Mihai O."/>
            <person name="Mihalev A."/>
            <person name="Mihova T."/>
            <person name="Mittelman R."/>
            <person name="Mlenga V."/>
            <person name="Montmayeur A."/>
            <person name="Mulrain L."/>
            <person name="Navidi A."/>
            <person name="Naylor J."/>
            <person name="Negash T."/>
            <person name="Nguyen T."/>
            <person name="Nguyen N."/>
            <person name="Nicol R."/>
            <person name="Norbu C."/>
            <person name="Norbu N."/>
            <person name="Novod N."/>
            <person name="O'Neill B."/>
            <person name="Osman S."/>
            <person name="Markiewicz E."/>
            <person name="Oyono O.L."/>
            <person name="Patti C."/>
            <person name="Phunkhang P."/>
            <person name="Pierre F."/>
            <person name="Priest M."/>
            <person name="Raghuraman S."/>
            <person name="Rege F."/>
            <person name="Reyes R."/>
            <person name="Rise C."/>
            <person name="Rogov P."/>
            <person name="Ross K."/>
            <person name="Ryan E."/>
            <person name="Settipalli S."/>
            <person name="Shea T."/>
            <person name="Sherpa N."/>
            <person name="Shi L."/>
            <person name="Shih D."/>
            <person name="Sparrow T."/>
            <person name="Spaulding J."/>
            <person name="Stalker J."/>
            <person name="Stange-Thomann N."/>
            <person name="Stavropoulos S."/>
            <person name="Stone C."/>
            <person name="Strader C."/>
            <person name="Tesfaye S."/>
            <person name="Thomson T."/>
            <person name="Thoulutsang Y."/>
            <person name="Thoulutsang D."/>
            <person name="Topham K."/>
            <person name="Topping I."/>
            <person name="Tsamla T."/>
            <person name="Vassiliev H."/>
            <person name="Vo A."/>
            <person name="Wangchuk T."/>
            <person name="Wangdi T."/>
            <person name="Weiand M."/>
            <person name="Wilkinson J."/>
            <person name="Wilson A."/>
            <person name="Yadav S."/>
            <person name="Young G."/>
            <person name="Yu Q."/>
            <person name="Zembek L."/>
            <person name="Zhong D."/>
            <person name="Zimmer A."/>
            <person name="Zwirko Z."/>
            <person name="Jaffe D.B."/>
            <person name="Alvarez P."/>
            <person name="Brockman W."/>
            <person name="Butler J."/>
            <person name="Chin C."/>
            <person name="Gnerre S."/>
            <person name="Grabherr M."/>
            <person name="Kleber M."/>
            <person name="Mauceli E."/>
            <person name="MacCallum I."/>
        </authorList>
    </citation>
    <scope>NUCLEOTIDE SEQUENCE [LARGE SCALE GENOMIC DNA]</scope>
    <source>
        <strain evidence="11">Tai18E2 / Tucson 14021-0261.01</strain>
    </source>
</reference>
<dbReference type="Pfam" id="PF00089">
    <property type="entry name" value="Trypsin"/>
    <property type="match status" value="1"/>
</dbReference>
<evidence type="ECO:0000259" key="9">
    <source>
        <dbReference type="PROSITE" id="PS50240"/>
    </source>
</evidence>
<evidence type="ECO:0000256" key="3">
    <source>
        <dbReference type="ARBA" id="ARBA00022729"/>
    </source>
</evidence>
<keyword evidence="3 8" id="KW-0732">Signal</keyword>
<dbReference type="InterPro" id="IPR001314">
    <property type="entry name" value="Peptidase_S1A"/>
</dbReference>
<keyword evidence="5" id="KW-0720">Serine protease</keyword>
<dbReference type="InterPro" id="IPR043504">
    <property type="entry name" value="Peptidase_S1_PA_chymotrypsin"/>
</dbReference>
<reference evidence="10 11" key="2">
    <citation type="journal article" date="2007" name="PLoS Biol.">
        <title>Principles of genome evolution in the Drosophila melanogaster species group.</title>
        <authorList>
            <person name="Ranz J.M."/>
            <person name="Maurin D."/>
            <person name="Chan Y.S."/>
            <person name="von Grotthuss M."/>
            <person name="Hillier L.W."/>
            <person name="Roote J."/>
            <person name="Ashburner M."/>
            <person name="Bergman C.M."/>
        </authorList>
    </citation>
    <scope>NUCLEOTIDE SEQUENCE [LARGE SCALE GENOMIC DNA]</scope>
    <source>
        <strain evidence="11">Tai18E2 / Tucson 14021-0261.01</strain>
    </source>
</reference>
<keyword evidence="6" id="KW-0865">Zymogen</keyword>
<dbReference type="EMBL" id="CM000160">
    <property type="protein sequence ID" value="EDW98433.2"/>
    <property type="molecule type" value="Genomic_DNA"/>
</dbReference>
<dbReference type="GO" id="GO:0004252">
    <property type="term" value="F:serine-type endopeptidase activity"/>
    <property type="evidence" value="ECO:0007669"/>
    <property type="project" value="InterPro"/>
</dbReference>
<evidence type="ECO:0000256" key="7">
    <source>
        <dbReference type="ARBA" id="ARBA00023157"/>
    </source>
</evidence>
<dbReference type="MEROPS" id="S01.A63"/>
<dbReference type="InterPro" id="IPR050430">
    <property type="entry name" value="Peptidase_S1"/>
</dbReference>